<dbReference type="Proteomes" id="UP000663868">
    <property type="component" value="Unassembled WGS sequence"/>
</dbReference>
<evidence type="ECO:0000313" key="2">
    <source>
        <dbReference type="EMBL" id="CAF3968742.1"/>
    </source>
</evidence>
<feature type="transmembrane region" description="Helical" evidence="1">
    <location>
        <begin position="12"/>
        <end position="35"/>
    </location>
</feature>
<gene>
    <name evidence="2" type="ORF">KXQ929_LOCUS26644</name>
</gene>
<reference evidence="2" key="1">
    <citation type="submission" date="2021-02" db="EMBL/GenBank/DDBJ databases">
        <authorList>
            <person name="Nowell W R."/>
        </authorList>
    </citation>
    <scope>NUCLEOTIDE SEQUENCE</scope>
</reference>
<feature type="non-terminal residue" evidence="2">
    <location>
        <position position="554"/>
    </location>
</feature>
<name>A0A819LWZ0_9BILA</name>
<keyword evidence="1" id="KW-0812">Transmembrane</keyword>
<evidence type="ECO:0000313" key="3">
    <source>
        <dbReference type="Proteomes" id="UP000663868"/>
    </source>
</evidence>
<dbReference type="EMBL" id="CAJOBB010002436">
    <property type="protein sequence ID" value="CAF3968742.1"/>
    <property type="molecule type" value="Genomic_DNA"/>
</dbReference>
<organism evidence="2 3">
    <name type="scientific">Adineta steineri</name>
    <dbReference type="NCBI Taxonomy" id="433720"/>
    <lineage>
        <taxon>Eukaryota</taxon>
        <taxon>Metazoa</taxon>
        <taxon>Spiralia</taxon>
        <taxon>Gnathifera</taxon>
        <taxon>Rotifera</taxon>
        <taxon>Eurotatoria</taxon>
        <taxon>Bdelloidea</taxon>
        <taxon>Adinetida</taxon>
        <taxon>Adinetidae</taxon>
        <taxon>Adineta</taxon>
    </lineage>
</organism>
<proteinExistence type="predicted"/>
<keyword evidence="1" id="KW-1133">Transmembrane helix</keyword>
<feature type="transmembrane region" description="Helical" evidence="1">
    <location>
        <begin position="460"/>
        <end position="489"/>
    </location>
</feature>
<keyword evidence="1" id="KW-0472">Membrane</keyword>
<protein>
    <submittedName>
        <fullName evidence="2">Uncharacterized protein</fullName>
    </submittedName>
</protein>
<accession>A0A819LWZ0</accession>
<evidence type="ECO:0000256" key="1">
    <source>
        <dbReference type="SAM" id="Phobius"/>
    </source>
</evidence>
<sequence length="554" mass="63987">FTVGVHSDVVAIGLGVGLDGFVAFFFIACALWHVICGSWYEKNDTNFSLTKSLHFLGGSFTYKHISQIVDSKIYKSILVEIRFHISNHFFLCTSEQINEHVIIYLIGENIPYDNQTKEYLWNQTIAKKKDKQYYNIKCLSETHNSACQNFTQKISGYCEGANEKNGYSILKRQFLLIVERFKPLNLYYSACCWPNSSFKNFYFNLSIETDLTRINSSPYSYIPASYYVAFNKSNTIQIFAFDIDGDEILCAPYQEDTSGFFTVYVDNDCKLKYKIDQSGKQFGQFWLMDQFQNRILSRTLISIQIYVLDNVICNNQPELIVQNKDHHTNKSIINLNQLIHISVRLHPNCVSIQPEDQTITEITTLCTNNQLIILANGGIELIFQCQLNLCEIYHICFIGEIGLKLPATNIQCHPIQVIGSKSECIKAANEYNYSRPHNRHFNITKPIEIKSSVESQSRKWLSIFLAHLAFLFVGIIAYCSCKQMLLLFYNRSFRKRSSKKRSRTMSESSPIVIRHSTKSTEPLLHKHENIPSKKEKYRTQHLRLGSVDHPNKQI</sequence>
<dbReference type="AlphaFoldDB" id="A0A819LWZ0"/>
<comment type="caution">
    <text evidence="2">The sequence shown here is derived from an EMBL/GenBank/DDBJ whole genome shotgun (WGS) entry which is preliminary data.</text>
</comment>